<evidence type="ECO:0000259" key="2">
    <source>
        <dbReference type="Pfam" id="PF13966"/>
    </source>
</evidence>
<dbReference type="GO" id="GO:0003676">
    <property type="term" value="F:nucleic acid binding"/>
    <property type="evidence" value="ECO:0007669"/>
    <property type="project" value="InterPro"/>
</dbReference>
<dbReference type="AlphaFoldDB" id="A0A9D3V2L3"/>
<feature type="domain" description="RNase H type-1" evidence="1">
    <location>
        <begin position="120"/>
        <end position="198"/>
    </location>
</feature>
<dbReference type="CDD" id="cd06222">
    <property type="entry name" value="RNase_H_like"/>
    <property type="match status" value="1"/>
</dbReference>
<evidence type="ECO:0000313" key="4">
    <source>
        <dbReference type="Proteomes" id="UP000828251"/>
    </source>
</evidence>
<evidence type="ECO:0000313" key="3">
    <source>
        <dbReference type="EMBL" id="KAH1066462.1"/>
    </source>
</evidence>
<dbReference type="InterPro" id="IPR026960">
    <property type="entry name" value="RVT-Znf"/>
</dbReference>
<dbReference type="EMBL" id="JAIQCV010000009">
    <property type="protein sequence ID" value="KAH1066462.1"/>
    <property type="molecule type" value="Genomic_DNA"/>
</dbReference>
<organism evidence="3 4">
    <name type="scientific">Gossypium stocksii</name>
    <dbReference type="NCBI Taxonomy" id="47602"/>
    <lineage>
        <taxon>Eukaryota</taxon>
        <taxon>Viridiplantae</taxon>
        <taxon>Streptophyta</taxon>
        <taxon>Embryophyta</taxon>
        <taxon>Tracheophyta</taxon>
        <taxon>Spermatophyta</taxon>
        <taxon>Magnoliopsida</taxon>
        <taxon>eudicotyledons</taxon>
        <taxon>Gunneridae</taxon>
        <taxon>Pentapetalae</taxon>
        <taxon>rosids</taxon>
        <taxon>malvids</taxon>
        <taxon>Malvales</taxon>
        <taxon>Malvaceae</taxon>
        <taxon>Malvoideae</taxon>
        <taxon>Gossypium</taxon>
    </lineage>
</organism>
<accession>A0A9D3V2L3</accession>
<proteinExistence type="predicted"/>
<dbReference type="OrthoDB" id="1752219at2759"/>
<dbReference type="SUPFAM" id="SSF53098">
    <property type="entry name" value="Ribonuclease H-like"/>
    <property type="match status" value="1"/>
</dbReference>
<name>A0A9D3V2L3_9ROSI</name>
<dbReference type="PANTHER" id="PTHR47723">
    <property type="entry name" value="OS05G0353850 PROTEIN"/>
    <property type="match status" value="1"/>
</dbReference>
<evidence type="ECO:0008006" key="5">
    <source>
        <dbReference type="Google" id="ProtNLM"/>
    </source>
</evidence>
<feature type="domain" description="Reverse transcriptase zinc-binding" evidence="2">
    <location>
        <begin position="29"/>
        <end position="78"/>
    </location>
</feature>
<reference evidence="3 4" key="1">
    <citation type="journal article" date="2021" name="Plant Biotechnol. J.">
        <title>Multi-omics assisted identification of the key and species-specific regulatory components of drought-tolerant mechanisms in Gossypium stocksii.</title>
        <authorList>
            <person name="Yu D."/>
            <person name="Ke L."/>
            <person name="Zhang D."/>
            <person name="Wu Y."/>
            <person name="Sun Y."/>
            <person name="Mei J."/>
            <person name="Sun J."/>
            <person name="Sun Y."/>
        </authorList>
    </citation>
    <scope>NUCLEOTIDE SEQUENCE [LARGE SCALE GENOMIC DNA]</scope>
    <source>
        <strain evidence="4">cv. E1</strain>
        <tissue evidence="3">Leaf</tissue>
    </source>
</reference>
<dbReference type="PANTHER" id="PTHR47723:SF13">
    <property type="entry name" value="PUTATIVE-RELATED"/>
    <property type="match status" value="1"/>
</dbReference>
<dbReference type="Gene3D" id="3.30.420.10">
    <property type="entry name" value="Ribonuclease H-like superfamily/Ribonuclease H"/>
    <property type="match status" value="1"/>
</dbReference>
<gene>
    <name evidence="3" type="ORF">J1N35_031449</name>
</gene>
<dbReference type="InterPro" id="IPR036397">
    <property type="entry name" value="RNaseH_sf"/>
</dbReference>
<comment type="caution">
    <text evidence="3">The sequence shown here is derived from an EMBL/GenBank/DDBJ whole genome shotgun (WGS) entry which is preliminary data.</text>
</comment>
<dbReference type="InterPro" id="IPR044730">
    <property type="entry name" value="RNase_H-like_dom_plant"/>
</dbReference>
<evidence type="ECO:0000259" key="1">
    <source>
        <dbReference type="Pfam" id="PF13456"/>
    </source>
</evidence>
<dbReference type="InterPro" id="IPR053151">
    <property type="entry name" value="RNase_H-like"/>
</dbReference>
<protein>
    <recommendedName>
        <fullName evidence="5">RNase H type-1 domain-containing protein</fullName>
    </recommendedName>
</protein>
<dbReference type="Pfam" id="PF13456">
    <property type="entry name" value="RVT_3"/>
    <property type="match status" value="1"/>
</dbReference>
<dbReference type="Pfam" id="PF13966">
    <property type="entry name" value="zf-RVT"/>
    <property type="match status" value="1"/>
</dbReference>
<dbReference type="Proteomes" id="UP000828251">
    <property type="component" value="Unassembled WGS sequence"/>
</dbReference>
<dbReference type="InterPro" id="IPR002156">
    <property type="entry name" value="RNaseH_domain"/>
</dbReference>
<dbReference type="GO" id="GO:0004523">
    <property type="term" value="F:RNA-DNA hybrid ribonuclease activity"/>
    <property type="evidence" value="ECO:0007669"/>
    <property type="project" value="InterPro"/>
</dbReference>
<dbReference type="InterPro" id="IPR012337">
    <property type="entry name" value="RNaseH-like_sf"/>
</dbReference>
<sequence>MKILQREKARSGSGSFSIRSVYSALKENFWNPNDDKLLTNPERIRRGIRQSSACPLCGHDFEDLLHVLRDCVMAKEAWMIVVPTEKLSSFFLLFSNLSLESLEMLQQEVWLGIEVMFTIEAELWGIIDGILILLSKGYKKVQIQSDNLEVVRALSMEGAEDFGINLLRRIKRLLRSKGQWNVNHVLRECNLIADQLAKISLS</sequence>
<keyword evidence="4" id="KW-1185">Reference proteome</keyword>